<protein>
    <submittedName>
        <fullName evidence="2">XRE family transcriptional regulator</fullName>
    </submittedName>
</protein>
<keyword evidence="3" id="KW-1185">Reference proteome</keyword>
<dbReference type="PROSITE" id="PS50943">
    <property type="entry name" value="HTH_CROC1"/>
    <property type="match status" value="1"/>
</dbReference>
<evidence type="ECO:0000313" key="2">
    <source>
        <dbReference type="EMBL" id="MEJ2870430.1"/>
    </source>
</evidence>
<reference evidence="2 3" key="1">
    <citation type="submission" date="2024-03" db="EMBL/GenBank/DDBJ databases">
        <title>Actinomycetospora sp. OC33-EN08, a novel actinomycete isolated from wild orchid (Aerides multiflora).</title>
        <authorList>
            <person name="Suriyachadkun C."/>
        </authorList>
    </citation>
    <scope>NUCLEOTIDE SEQUENCE [LARGE SCALE GENOMIC DNA]</scope>
    <source>
        <strain evidence="2 3">OC33-EN08</strain>
    </source>
</reference>
<dbReference type="RefSeq" id="WP_337697000.1">
    <property type="nucleotide sequence ID" value="NZ_JBBEGN010000013.1"/>
</dbReference>
<sequence length="137" mass="14971">MATDRGVDFRSRLRHALQTCTSASGEPYSYRELAAAIRAKGYDGPSAAYLNQLVTGVRSDPKLSYVQAIAAGLELPVSYFLTDADADPERPRVAPLGVELMAMRAGELSERGRRQVMEVLDLVYRLEHGGSSAHETE</sequence>
<proteinExistence type="predicted"/>
<dbReference type="InterPro" id="IPR001387">
    <property type="entry name" value="Cro/C1-type_HTH"/>
</dbReference>
<dbReference type="EMBL" id="JBBEGN010000013">
    <property type="protein sequence ID" value="MEJ2870430.1"/>
    <property type="molecule type" value="Genomic_DNA"/>
</dbReference>
<dbReference type="InterPro" id="IPR010982">
    <property type="entry name" value="Lambda_DNA-bd_dom_sf"/>
</dbReference>
<evidence type="ECO:0000313" key="3">
    <source>
        <dbReference type="Proteomes" id="UP001385809"/>
    </source>
</evidence>
<dbReference type="Proteomes" id="UP001385809">
    <property type="component" value="Unassembled WGS sequence"/>
</dbReference>
<feature type="domain" description="HTH cro/C1-type" evidence="1">
    <location>
        <begin position="46"/>
        <end position="80"/>
    </location>
</feature>
<comment type="caution">
    <text evidence="2">The sequence shown here is derived from an EMBL/GenBank/DDBJ whole genome shotgun (WGS) entry which is preliminary data.</text>
</comment>
<dbReference type="Gene3D" id="1.10.260.40">
    <property type="entry name" value="lambda repressor-like DNA-binding domains"/>
    <property type="match status" value="1"/>
</dbReference>
<organism evidence="2 3">
    <name type="scientific">Actinomycetospora aurantiaca</name>
    <dbReference type="NCBI Taxonomy" id="3129233"/>
    <lineage>
        <taxon>Bacteria</taxon>
        <taxon>Bacillati</taxon>
        <taxon>Actinomycetota</taxon>
        <taxon>Actinomycetes</taxon>
        <taxon>Pseudonocardiales</taxon>
        <taxon>Pseudonocardiaceae</taxon>
        <taxon>Actinomycetospora</taxon>
    </lineage>
</organism>
<name>A0ABU8MSZ0_9PSEU</name>
<evidence type="ECO:0000259" key="1">
    <source>
        <dbReference type="PROSITE" id="PS50943"/>
    </source>
</evidence>
<gene>
    <name evidence="2" type="ORF">WCD74_21850</name>
</gene>
<accession>A0ABU8MSZ0</accession>